<dbReference type="EMBL" id="BBZA01000024">
    <property type="protein sequence ID" value="GAP62012.1"/>
    <property type="molecule type" value="Genomic_DNA"/>
</dbReference>
<evidence type="ECO:0000313" key="3">
    <source>
        <dbReference type="Proteomes" id="UP000037784"/>
    </source>
</evidence>
<protein>
    <recommendedName>
        <fullName evidence="4">N-acetyltransferase domain-containing protein</fullName>
    </recommendedName>
</protein>
<reference evidence="3" key="2">
    <citation type="submission" date="2015-08" db="EMBL/GenBank/DDBJ databases">
        <title>Draft Genome Sequence of a Heterotrophic Facultative Anaerobic Bacterium Ardenticatena maritima Strain 110S.</title>
        <authorList>
            <person name="Kawaichi S."/>
            <person name="Yoshida T."/>
            <person name="Sako Y."/>
            <person name="Nakamura R."/>
        </authorList>
    </citation>
    <scope>NUCLEOTIDE SEQUENCE [LARGE SCALE GENOMIC DNA]</scope>
    <source>
        <strain evidence="3">110S</strain>
    </source>
</reference>
<dbReference type="Proteomes" id="UP000037784">
    <property type="component" value="Unassembled WGS sequence"/>
</dbReference>
<feature type="region of interest" description="Disordered" evidence="1">
    <location>
        <begin position="322"/>
        <end position="341"/>
    </location>
</feature>
<dbReference type="InParanoid" id="A0A0M8K6Z6"/>
<dbReference type="AlphaFoldDB" id="A0A0M8K6Z6"/>
<reference evidence="2 3" key="1">
    <citation type="journal article" date="2015" name="Genome Announc.">
        <title>Draft Genome Sequence of a Heterotrophic Facultative Anaerobic Thermophilic Bacterium, Ardenticatena maritima Strain 110ST.</title>
        <authorList>
            <person name="Kawaichi S."/>
            <person name="Yoshida T."/>
            <person name="Sako Y."/>
            <person name="Nakamura R."/>
        </authorList>
    </citation>
    <scope>NUCLEOTIDE SEQUENCE [LARGE SCALE GENOMIC DNA]</scope>
    <source>
        <strain evidence="2 3">110S</strain>
    </source>
</reference>
<gene>
    <name evidence="2" type="ORF">ARMA_0435</name>
</gene>
<keyword evidence="3" id="KW-1185">Reference proteome</keyword>
<dbReference type="OrthoDB" id="142757at2"/>
<evidence type="ECO:0008006" key="4">
    <source>
        <dbReference type="Google" id="ProtNLM"/>
    </source>
</evidence>
<organism evidence="2 3">
    <name type="scientific">Ardenticatena maritima</name>
    <dbReference type="NCBI Taxonomy" id="872965"/>
    <lineage>
        <taxon>Bacteria</taxon>
        <taxon>Bacillati</taxon>
        <taxon>Chloroflexota</taxon>
        <taxon>Ardenticatenia</taxon>
        <taxon>Ardenticatenales</taxon>
        <taxon>Ardenticatenaceae</taxon>
        <taxon>Ardenticatena</taxon>
    </lineage>
</organism>
<proteinExistence type="predicted"/>
<accession>A0A0M8K6Z6</accession>
<name>A0A0M8K6Z6_9CHLR</name>
<dbReference type="RefSeq" id="WP_152918008.1">
    <property type="nucleotide sequence ID" value="NZ_BBZA01000024.1"/>
</dbReference>
<evidence type="ECO:0000256" key="1">
    <source>
        <dbReference type="SAM" id="MobiDB-lite"/>
    </source>
</evidence>
<sequence>MYRIRLADIWLVYRLQHKGVRLDVRSAVLEPASPLRLVLPALLSPWHHRVVTIPLRRRDQGRRQSGFLQLRWRSSLPAMDVLYIAPSLEHAPGVTWFWKHLLQRGAEVAGAAGAQRLFAHVPAERHAEIEVLRQSGFALYAQDRLFRLDPPWPLAEQTTVPRHWTPQFDVDTHGIQQLYRAITPAVVQQAESMGNNGDTAGGWWGETREGCYVVRPGPGEVLGYLRLTRGQRGHWLKIVLHPELSDRADALVQEALSLMRDWPKRPIFCDVREYEGYVGDGLQTHGFRPVMTRRLLVRHTTVPVRVAERQRLHVLNGSREHAPTMSAKQMPPTYPFAKDKP</sequence>
<comment type="caution">
    <text evidence="2">The sequence shown here is derived from an EMBL/GenBank/DDBJ whole genome shotgun (WGS) entry which is preliminary data.</text>
</comment>
<evidence type="ECO:0000313" key="2">
    <source>
        <dbReference type="EMBL" id="GAP62012.1"/>
    </source>
</evidence>